<dbReference type="OrthoDB" id="3262464at2759"/>
<dbReference type="HOGENOM" id="CLU_009123_15_4_1"/>
<dbReference type="InterPro" id="IPR008906">
    <property type="entry name" value="HATC_C_dom"/>
</dbReference>
<dbReference type="InterPro" id="IPR012337">
    <property type="entry name" value="RNaseH-like_sf"/>
</dbReference>
<feature type="domain" description="HAT C-terminal dimerisation" evidence="1">
    <location>
        <begin position="1"/>
        <end position="51"/>
    </location>
</feature>
<dbReference type="GO" id="GO:0046983">
    <property type="term" value="F:protein dimerization activity"/>
    <property type="evidence" value="ECO:0007669"/>
    <property type="project" value="InterPro"/>
</dbReference>
<dbReference type="SUPFAM" id="SSF53098">
    <property type="entry name" value="Ribonuclease H-like"/>
    <property type="match status" value="1"/>
</dbReference>
<feature type="non-terminal residue" evidence="2">
    <location>
        <position position="1"/>
    </location>
</feature>
<gene>
    <name evidence="2" type="ORF">GYMLUDRAFT_119991</name>
</gene>
<keyword evidence="3" id="KW-1185">Reference proteome</keyword>
<evidence type="ECO:0000313" key="2">
    <source>
        <dbReference type="EMBL" id="KIK56539.1"/>
    </source>
</evidence>
<reference evidence="2 3" key="1">
    <citation type="submission" date="2014-04" db="EMBL/GenBank/DDBJ databases">
        <title>Evolutionary Origins and Diversification of the Mycorrhizal Mutualists.</title>
        <authorList>
            <consortium name="DOE Joint Genome Institute"/>
            <consortium name="Mycorrhizal Genomics Consortium"/>
            <person name="Kohler A."/>
            <person name="Kuo A."/>
            <person name="Nagy L.G."/>
            <person name="Floudas D."/>
            <person name="Copeland A."/>
            <person name="Barry K.W."/>
            <person name="Cichocki N."/>
            <person name="Veneault-Fourrey C."/>
            <person name="LaButti K."/>
            <person name="Lindquist E.A."/>
            <person name="Lipzen A."/>
            <person name="Lundell T."/>
            <person name="Morin E."/>
            <person name="Murat C."/>
            <person name="Riley R."/>
            <person name="Ohm R."/>
            <person name="Sun H."/>
            <person name="Tunlid A."/>
            <person name="Henrissat B."/>
            <person name="Grigoriev I.V."/>
            <person name="Hibbett D.S."/>
            <person name="Martin F."/>
        </authorList>
    </citation>
    <scope>NUCLEOTIDE SEQUENCE [LARGE SCALE GENOMIC DNA]</scope>
    <source>
        <strain evidence="2 3">FD-317 M1</strain>
    </source>
</reference>
<feature type="non-terminal residue" evidence="2">
    <location>
        <position position="52"/>
    </location>
</feature>
<sequence>FPQIFKLAMDILPIQGISVPCGRVFSSALETLTVRRLLMGTQLVEALQILKF</sequence>
<dbReference type="Proteomes" id="UP000053593">
    <property type="component" value="Unassembled WGS sequence"/>
</dbReference>
<dbReference type="Pfam" id="PF05699">
    <property type="entry name" value="Dimer_Tnp_hAT"/>
    <property type="match status" value="1"/>
</dbReference>
<proteinExistence type="predicted"/>
<dbReference type="EMBL" id="KN834797">
    <property type="protein sequence ID" value="KIK56539.1"/>
    <property type="molecule type" value="Genomic_DNA"/>
</dbReference>
<accession>A0A0D0C2N7</accession>
<organism evidence="2 3">
    <name type="scientific">Collybiopsis luxurians FD-317 M1</name>
    <dbReference type="NCBI Taxonomy" id="944289"/>
    <lineage>
        <taxon>Eukaryota</taxon>
        <taxon>Fungi</taxon>
        <taxon>Dikarya</taxon>
        <taxon>Basidiomycota</taxon>
        <taxon>Agaricomycotina</taxon>
        <taxon>Agaricomycetes</taxon>
        <taxon>Agaricomycetidae</taxon>
        <taxon>Agaricales</taxon>
        <taxon>Marasmiineae</taxon>
        <taxon>Omphalotaceae</taxon>
        <taxon>Collybiopsis</taxon>
        <taxon>Collybiopsis luxurians</taxon>
    </lineage>
</organism>
<name>A0A0D0C2N7_9AGAR</name>
<evidence type="ECO:0000313" key="3">
    <source>
        <dbReference type="Proteomes" id="UP000053593"/>
    </source>
</evidence>
<evidence type="ECO:0000259" key="1">
    <source>
        <dbReference type="Pfam" id="PF05699"/>
    </source>
</evidence>
<dbReference type="AlphaFoldDB" id="A0A0D0C2N7"/>
<protein>
    <recommendedName>
        <fullName evidence="1">HAT C-terminal dimerisation domain-containing protein</fullName>
    </recommendedName>
</protein>